<protein>
    <submittedName>
        <fullName evidence="1">Nuclear transport factor 2 family protein</fullName>
    </submittedName>
</protein>
<keyword evidence="2" id="KW-1185">Reference proteome</keyword>
<proteinExistence type="predicted"/>
<evidence type="ECO:0000313" key="1">
    <source>
        <dbReference type="EMBL" id="TGX81587.1"/>
    </source>
</evidence>
<comment type="caution">
    <text evidence="1">The sequence shown here is derived from an EMBL/GenBank/DDBJ whole genome shotgun (WGS) entry which is preliminary data.</text>
</comment>
<dbReference type="Proteomes" id="UP000308886">
    <property type="component" value="Unassembled WGS sequence"/>
</dbReference>
<evidence type="ECO:0000313" key="2">
    <source>
        <dbReference type="Proteomes" id="UP000308886"/>
    </source>
</evidence>
<gene>
    <name evidence="1" type="ORF">E5358_09845</name>
</gene>
<name>A0AC61QQH3_9BACT</name>
<accession>A0AC61QQH3</accession>
<organism evidence="1 2">
    <name type="scientific">Palleniella muris</name>
    <dbReference type="NCBI Taxonomy" id="3038145"/>
    <lineage>
        <taxon>Bacteria</taxon>
        <taxon>Pseudomonadati</taxon>
        <taxon>Bacteroidota</taxon>
        <taxon>Bacteroidia</taxon>
        <taxon>Bacteroidales</taxon>
        <taxon>Prevotellaceae</taxon>
        <taxon>Palleniella</taxon>
    </lineage>
</organism>
<reference evidence="1" key="1">
    <citation type="submission" date="2019-04" db="EMBL/GenBank/DDBJ databases">
        <title>Microbes associate with the intestines of laboratory mice.</title>
        <authorList>
            <person name="Navarre W."/>
            <person name="Wong E."/>
            <person name="Huang K."/>
            <person name="Tropini C."/>
            <person name="Ng K."/>
            <person name="Yu B."/>
        </authorList>
    </citation>
    <scope>NUCLEOTIDE SEQUENCE</scope>
    <source>
        <strain evidence="1">NM73_A23</strain>
    </source>
</reference>
<sequence length="323" mass="37333">MKKLIYLFLFPLVFCGNLFAQNQVSFEIDKNEGVPSGMPVAVMEMNTARLLTAINKAEAAKSDELDFSGINMTNDAKNSLAMMWANVHFRVMDDDIFQKCLSLKANGRVRGYEVANIAIEMIPLTDEYEESRTQEITISYDKGGRIDDIVISMGKHQYTSLMKGAVTLDDYDRRMQILHYVEQFRTAYCQKDMTFLNNVFSDDALIITGKRTMTRVKDGRGMVAKTEYTKQSKAQYLANLAKTFKKNKYINVKFDEIEVENNPLHTHMYGVTLKQKWNSSTYSDEGIVFLLWDFSNEEAPKIYVRTWQHIDDPNRFKTTDFEF</sequence>
<dbReference type="EMBL" id="SRZC01000015">
    <property type="protein sequence ID" value="TGX81587.1"/>
    <property type="molecule type" value="Genomic_DNA"/>
</dbReference>